<sequence>MERLSTYFCNANVAFYKFESHLALEGHATNLGNAYVGPCKWMSIQHCLTWLLDVKPSCGRVGPLVVIGLLNDSMQSTKWKVPPTLCYQFRSNNDPKRVNGGLKGSMGIPSGIWVKEGK</sequence>
<proteinExistence type="predicted"/>
<dbReference type="EMBL" id="QGNW01001250">
    <property type="protein sequence ID" value="RVW48548.1"/>
    <property type="molecule type" value="Genomic_DNA"/>
</dbReference>
<organism evidence="1 2">
    <name type="scientific">Vitis vinifera</name>
    <name type="common">Grape</name>
    <dbReference type="NCBI Taxonomy" id="29760"/>
    <lineage>
        <taxon>Eukaryota</taxon>
        <taxon>Viridiplantae</taxon>
        <taxon>Streptophyta</taxon>
        <taxon>Embryophyta</taxon>
        <taxon>Tracheophyta</taxon>
        <taxon>Spermatophyta</taxon>
        <taxon>Magnoliopsida</taxon>
        <taxon>eudicotyledons</taxon>
        <taxon>Gunneridae</taxon>
        <taxon>Pentapetalae</taxon>
        <taxon>rosids</taxon>
        <taxon>Vitales</taxon>
        <taxon>Vitaceae</taxon>
        <taxon>Viteae</taxon>
        <taxon>Vitis</taxon>
    </lineage>
</organism>
<dbReference type="AlphaFoldDB" id="A0A438ELP3"/>
<evidence type="ECO:0000313" key="1">
    <source>
        <dbReference type="EMBL" id="RVW48548.1"/>
    </source>
</evidence>
<gene>
    <name evidence="1" type="ORF">CK203_088461</name>
</gene>
<name>A0A438ELP3_VITVI</name>
<comment type="caution">
    <text evidence="1">The sequence shown here is derived from an EMBL/GenBank/DDBJ whole genome shotgun (WGS) entry which is preliminary data.</text>
</comment>
<protein>
    <submittedName>
        <fullName evidence="1">Uncharacterized protein</fullName>
    </submittedName>
</protein>
<reference evidence="1 2" key="1">
    <citation type="journal article" date="2018" name="PLoS Genet.">
        <title>Population sequencing reveals clonal diversity and ancestral inbreeding in the grapevine cultivar Chardonnay.</title>
        <authorList>
            <person name="Roach M.J."/>
            <person name="Johnson D.L."/>
            <person name="Bohlmann J."/>
            <person name="van Vuuren H.J."/>
            <person name="Jones S.J."/>
            <person name="Pretorius I.S."/>
            <person name="Schmidt S.A."/>
            <person name="Borneman A.R."/>
        </authorList>
    </citation>
    <scope>NUCLEOTIDE SEQUENCE [LARGE SCALE GENOMIC DNA]</scope>
    <source>
        <strain evidence="2">cv. Chardonnay</strain>
        <tissue evidence="1">Leaf</tissue>
    </source>
</reference>
<evidence type="ECO:0000313" key="2">
    <source>
        <dbReference type="Proteomes" id="UP000288805"/>
    </source>
</evidence>
<dbReference type="Proteomes" id="UP000288805">
    <property type="component" value="Unassembled WGS sequence"/>
</dbReference>
<accession>A0A438ELP3</accession>